<organism evidence="3 4">
    <name type="scientific">Psychroserpens ponticola</name>
    <dbReference type="NCBI Taxonomy" id="2932268"/>
    <lineage>
        <taxon>Bacteria</taxon>
        <taxon>Pseudomonadati</taxon>
        <taxon>Bacteroidota</taxon>
        <taxon>Flavobacteriia</taxon>
        <taxon>Flavobacteriales</taxon>
        <taxon>Flavobacteriaceae</taxon>
        <taxon>Psychroserpens</taxon>
    </lineage>
</organism>
<keyword evidence="2" id="KW-0808">Transferase</keyword>
<keyword evidence="1" id="KW-0328">Glycosyltransferase</keyword>
<keyword evidence="4" id="KW-1185">Reference proteome</keyword>
<gene>
    <name evidence="3" type="ORF">MUN68_005725</name>
</gene>
<dbReference type="SUPFAM" id="SSF53756">
    <property type="entry name" value="UDP-Glycosyltransferase/glycogen phosphorylase"/>
    <property type="match status" value="1"/>
</dbReference>
<dbReference type="CDD" id="cd03789">
    <property type="entry name" value="GT9_LPS_heptosyltransferase"/>
    <property type="match status" value="1"/>
</dbReference>
<reference evidence="3 4" key="1">
    <citation type="submission" date="2023-01" db="EMBL/GenBank/DDBJ databases">
        <title>Psychroserpens ponticola sp. nov., isolated from seawater.</title>
        <authorList>
            <person name="Kristyanto S."/>
            <person name="Jung J."/>
            <person name="Kim J.M."/>
            <person name="Jeon C.O."/>
        </authorList>
    </citation>
    <scope>NUCLEOTIDE SEQUENCE [LARGE SCALE GENOMIC DNA]</scope>
    <source>
        <strain evidence="3 4">MSW6</strain>
    </source>
</reference>
<evidence type="ECO:0000256" key="1">
    <source>
        <dbReference type="ARBA" id="ARBA00022676"/>
    </source>
</evidence>
<dbReference type="PANTHER" id="PTHR30160:SF7">
    <property type="entry name" value="ADP-HEPTOSE--LPS HEPTOSYLTRANSFERASE 2"/>
    <property type="match status" value="1"/>
</dbReference>
<dbReference type="EMBL" id="CP116221">
    <property type="protein sequence ID" value="WCO02988.1"/>
    <property type="molecule type" value="Genomic_DNA"/>
</dbReference>
<dbReference type="Gene3D" id="3.40.50.2000">
    <property type="entry name" value="Glycogen Phosphorylase B"/>
    <property type="match status" value="2"/>
</dbReference>
<protein>
    <submittedName>
        <fullName evidence="3">Glycosyltransferase family 9 protein</fullName>
    </submittedName>
</protein>
<dbReference type="RefSeq" id="WP_249995705.1">
    <property type="nucleotide sequence ID" value="NZ_CP116221.1"/>
</dbReference>
<evidence type="ECO:0000313" key="3">
    <source>
        <dbReference type="EMBL" id="WCO02988.1"/>
    </source>
</evidence>
<proteinExistence type="predicted"/>
<dbReference type="PANTHER" id="PTHR30160">
    <property type="entry name" value="TETRAACYLDISACCHARIDE 4'-KINASE-RELATED"/>
    <property type="match status" value="1"/>
</dbReference>
<dbReference type="InterPro" id="IPR002201">
    <property type="entry name" value="Glyco_trans_9"/>
</dbReference>
<dbReference type="InterPro" id="IPR051199">
    <property type="entry name" value="LPS_LOS_Heptosyltrfase"/>
</dbReference>
<sequence>MKILIIQQKMIGDVLTTSILFEALKAEHPNAELHYVINSHTFPVVEHNPFIDKFLFVTPEIEDSRVTFLNFLKGIKKEKYDVVIDVYSKLSSNLMTKFSGAAIKISKYKWYTKYYYTHTYKEASVAKTNAGLAIENRLQLLAPLVKQVPKPIHPKIHLTAQEIERSKTFLLDSNIDLSKPIYMISVLGSGDNKTYPLPHMAKVIDFIVEHTNGQILFNYIPKQVDEAKTVYNFCTSETRQHIFFDVFGKGLREFLAITHHCTAMIGNEGGAVNMAKALSIPTFTIFSPWIIKEAWNMFEDGTQNVSVHLKDFNPDIVNNSTSKELKDNYKSYYAMIKPSLFFEDLNTFLKLNR</sequence>
<accession>A0ABY7S126</accession>
<evidence type="ECO:0000256" key="2">
    <source>
        <dbReference type="ARBA" id="ARBA00022679"/>
    </source>
</evidence>
<dbReference type="Pfam" id="PF01075">
    <property type="entry name" value="Glyco_transf_9"/>
    <property type="match status" value="1"/>
</dbReference>
<dbReference type="Proteomes" id="UP001202717">
    <property type="component" value="Chromosome"/>
</dbReference>
<evidence type="ECO:0000313" key="4">
    <source>
        <dbReference type="Proteomes" id="UP001202717"/>
    </source>
</evidence>
<name>A0ABY7S126_9FLAO</name>